<evidence type="ECO:0000313" key="2">
    <source>
        <dbReference type="Proteomes" id="UP000285517"/>
    </source>
</evidence>
<protein>
    <submittedName>
        <fullName evidence="1">Uncharacterized protein</fullName>
    </submittedName>
</protein>
<accession>A0A410G0Q0</accession>
<dbReference type="OrthoDB" id="1494745at2"/>
<name>A0A410G0Q0_9FLAO</name>
<keyword evidence="2" id="KW-1185">Reference proteome</keyword>
<dbReference type="Proteomes" id="UP000285517">
    <property type="component" value="Chromosome"/>
</dbReference>
<gene>
    <name evidence="1" type="ORF">EI546_03345</name>
</gene>
<dbReference type="EMBL" id="CP034951">
    <property type="protein sequence ID" value="QAA80821.1"/>
    <property type="molecule type" value="Genomic_DNA"/>
</dbReference>
<evidence type="ECO:0000313" key="1">
    <source>
        <dbReference type="EMBL" id="QAA80821.1"/>
    </source>
</evidence>
<dbReference type="AlphaFoldDB" id="A0A410G0Q0"/>
<organism evidence="1 2">
    <name type="scientific">Aequorivita ciconiae</name>
    <dbReference type="NCBI Taxonomy" id="2494375"/>
    <lineage>
        <taxon>Bacteria</taxon>
        <taxon>Pseudomonadati</taxon>
        <taxon>Bacteroidota</taxon>
        <taxon>Flavobacteriia</taxon>
        <taxon>Flavobacteriales</taxon>
        <taxon>Flavobacteriaceae</taxon>
        <taxon>Aequorivita</taxon>
    </lineage>
</organism>
<reference evidence="1 2" key="1">
    <citation type="submission" date="2019-01" db="EMBL/GenBank/DDBJ databases">
        <title>Complete genome sequencing of Aequorivita sp. H23M31.</title>
        <authorList>
            <person name="Bae J.-W."/>
        </authorList>
    </citation>
    <scope>NUCLEOTIDE SEQUENCE [LARGE SCALE GENOMIC DNA]</scope>
    <source>
        <strain evidence="1 2">H23M31</strain>
    </source>
</reference>
<dbReference type="KEGG" id="aev:EI546_03345"/>
<proteinExistence type="predicted"/>
<dbReference type="RefSeq" id="WP_128249216.1">
    <property type="nucleotide sequence ID" value="NZ_CP034951.1"/>
</dbReference>
<sequence>MNELEIKLFEEVQDGYSLNPEQKVKLREACTRVVKDHPDESFPLLMKAAKIYLNAILEFPQLTL</sequence>